<protein>
    <recommendedName>
        <fullName evidence="7">Large ribosomal subunit protein uL13m</fullName>
    </recommendedName>
</protein>
<keyword evidence="3 8" id="KW-0689">Ribosomal protein</keyword>
<dbReference type="GO" id="GO:0006412">
    <property type="term" value="P:translation"/>
    <property type="evidence" value="ECO:0007669"/>
    <property type="project" value="InterPro"/>
</dbReference>
<evidence type="ECO:0000313" key="8">
    <source>
        <dbReference type="EMBL" id="KAF2725013.1"/>
    </source>
</evidence>
<evidence type="ECO:0000313" key="9">
    <source>
        <dbReference type="Proteomes" id="UP000799441"/>
    </source>
</evidence>
<dbReference type="PANTHER" id="PTHR11545">
    <property type="entry name" value="RIBOSOMAL PROTEIN L13"/>
    <property type="match status" value="1"/>
</dbReference>
<comment type="similarity">
    <text evidence="2">Belongs to the universal ribosomal protein uL13 family.</text>
</comment>
<comment type="function">
    <text evidence="6">Component of the mitochondrial ribosome (mitoribosome), a dedicated translation machinery responsible for the synthesis of mitochondrial genome-encoded proteins, including at least some of the essential transmembrane subunits of the mitochondrial respiratory chain. The mitoribosomes are attached to the mitochondrial inner membrane and translation products are cotranslationally integrated into the membrane.</text>
</comment>
<dbReference type="GO" id="GO:0003729">
    <property type="term" value="F:mRNA binding"/>
    <property type="evidence" value="ECO:0007669"/>
    <property type="project" value="TreeGrafter"/>
</dbReference>
<dbReference type="Gene3D" id="3.90.1180.10">
    <property type="entry name" value="Ribosomal protein L13"/>
    <property type="match status" value="1"/>
</dbReference>
<organism evidence="8 9">
    <name type="scientific">Polychaeton citri CBS 116435</name>
    <dbReference type="NCBI Taxonomy" id="1314669"/>
    <lineage>
        <taxon>Eukaryota</taxon>
        <taxon>Fungi</taxon>
        <taxon>Dikarya</taxon>
        <taxon>Ascomycota</taxon>
        <taxon>Pezizomycotina</taxon>
        <taxon>Dothideomycetes</taxon>
        <taxon>Dothideomycetidae</taxon>
        <taxon>Capnodiales</taxon>
        <taxon>Capnodiaceae</taxon>
        <taxon>Polychaeton</taxon>
    </lineage>
</organism>
<dbReference type="InterPro" id="IPR036899">
    <property type="entry name" value="Ribosomal_uL13_sf"/>
</dbReference>
<dbReference type="InterPro" id="IPR005823">
    <property type="entry name" value="Ribosomal_uL13_bac-type"/>
</dbReference>
<dbReference type="Proteomes" id="UP000799441">
    <property type="component" value="Unassembled WGS sequence"/>
</dbReference>
<evidence type="ECO:0000256" key="3">
    <source>
        <dbReference type="ARBA" id="ARBA00022980"/>
    </source>
</evidence>
<evidence type="ECO:0000256" key="2">
    <source>
        <dbReference type="ARBA" id="ARBA00006227"/>
    </source>
</evidence>
<comment type="caution">
    <text evidence="8">The sequence shown here is derived from an EMBL/GenBank/DDBJ whole genome shotgun (WGS) entry which is preliminary data.</text>
</comment>
<dbReference type="AlphaFoldDB" id="A0A9P4QD21"/>
<accession>A0A9P4QD21</accession>
<keyword evidence="4" id="KW-0496">Mitochondrion</keyword>
<evidence type="ECO:0000256" key="5">
    <source>
        <dbReference type="ARBA" id="ARBA00023274"/>
    </source>
</evidence>
<dbReference type="PIRSF" id="PIRSF002181">
    <property type="entry name" value="Ribosomal_L13"/>
    <property type="match status" value="1"/>
</dbReference>
<keyword evidence="5" id="KW-0687">Ribonucleoprotein</keyword>
<dbReference type="GO" id="GO:0017148">
    <property type="term" value="P:negative regulation of translation"/>
    <property type="evidence" value="ECO:0007669"/>
    <property type="project" value="TreeGrafter"/>
</dbReference>
<reference evidence="8" key="1">
    <citation type="journal article" date="2020" name="Stud. Mycol.">
        <title>101 Dothideomycetes genomes: a test case for predicting lifestyles and emergence of pathogens.</title>
        <authorList>
            <person name="Haridas S."/>
            <person name="Albert R."/>
            <person name="Binder M."/>
            <person name="Bloem J."/>
            <person name="Labutti K."/>
            <person name="Salamov A."/>
            <person name="Andreopoulos B."/>
            <person name="Baker S."/>
            <person name="Barry K."/>
            <person name="Bills G."/>
            <person name="Bluhm B."/>
            <person name="Cannon C."/>
            <person name="Castanera R."/>
            <person name="Culley D."/>
            <person name="Daum C."/>
            <person name="Ezra D."/>
            <person name="Gonzalez J."/>
            <person name="Henrissat B."/>
            <person name="Kuo A."/>
            <person name="Liang C."/>
            <person name="Lipzen A."/>
            <person name="Lutzoni F."/>
            <person name="Magnuson J."/>
            <person name="Mondo S."/>
            <person name="Nolan M."/>
            <person name="Ohm R."/>
            <person name="Pangilinan J."/>
            <person name="Park H.-J."/>
            <person name="Ramirez L."/>
            <person name="Alfaro M."/>
            <person name="Sun H."/>
            <person name="Tritt A."/>
            <person name="Yoshinaga Y."/>
            <person name="Zwiers L.-H."/>
            <person name="Turgeon B."/>
            <person name="Goodwin S."/>
            <person name="Spatafora J."/>
            <person name="Crous P."/>
            <person name="Grigoriev I."/>
        </authorList>
    </citation>
    <scope>NUCLEOTIDE SEQUENCE</scope>
    <source>
        <strain evidence="8">CBS 116435</strain>
    </source>
</reference>
<dbReference type="CDD" id="cd00392">
    <property type="entry name" value="Ribosomal_L13"/>
    <property type="match status" value="1"/>
</dbReference>
<evidence type="ECO:0000256" key="6">
    <source>
        <dbReference type="ARBA" id="ARBA00037226"/>
    </source>
</evidence>
<proteinExistence type="inferred from homology"/>
<dbReference type="Pfam" id="PF00572">
    <property type="entry name" value="Ribosomal_L13"/>
    <property type="match status" value="1"/>
</dbReference>
<dbReference type="SUPFAM" id="SSF52161">
    <property type="entry name" value="Ribosomal protein L13"/>
    <property type="match status" value="1"/>
</dbReference>
<evidence type="ECO:0000256" key="7">
    <source>
        <dbReference type="ARBA" id="ARBA00068950"/>
    </source>
</evidence>
<keyword evidence="9" id="KW-1185">Reference proteome</keyword>
<dbReference type="OrthoDB" id="274622at2759"/>
<dbReference type="GO" id="GO:0003735">
    <property type="term" value="F:structural constituent of ribosome"/>
    <property type="evidence" value="ECO:0007669"/>
    <property type="project" value="InterPro"/>
</dbReference>
<name>A0A9P4QD21_9PEZI</name>
<sequence length="166" mass="18734">MSAYIGRTRLAFSRSWHHLDVGGDPRPLGRLASQIAIVLQGKNKPTWNPSNDQGDYVVATGCNKLHTTGKKRAQKLYRTHTTRPGSLKEMSMENLMAKWGGGEVLRRAVRGMLPKNRLRDERMKRLKCFEGDAHPYKQNILKMDSSVLEMPGVREAAIKPVQNPVQ</sequence>
<dbReference type="GO" id="GO:0005762">
    <property type="term" value="C:mitochondrial large ribosomal subunit"/>
    <property type="evidence" value="ECO:0007669"/>
    <property type="project" value="TreeGrafter"/>
</dbReference>
<dbReference type="NCBIfam" id="TIGR01066">
    <property type="entry name" value="rplM_bact"/>
    <property type="match status" value="1"/>
</dbReference>
<dbReference type="PANTHER" id="PTHR11545:SF2">
    <property type="entry name" value="LARGE RIBOSOMAL SUBUNIT PROTEIN UL13M"/>
    <property type="match status" value="1"/>
</dbReference>
<comment type="subcellular location">
    <subcellularLocation>
        <location evidence="1">Mitochondrion</location>
    </subcellularLocation>
</comment>
<dbReference type="FunFam" id="3.90.1180.10:FF:000007">
    <property type="entry name" value="50S ribosomal protein L13"/>
    <property type="match status" value="1"/>
</dbReference>
<gene>
    <name evidence="8" type="ORF">K431DRAFT_300420</name>
</gene>
<dbReference type="EMBL" id="MU003769">
    <property type="protein sequence ID" value="KAF2725013.1"/>
    <property type="molecule type" value="Genomic_DNA"/>
</dbReference>
<dbReference type="InterPro" id="IPR005822">
    <property type="entry name" value="Ribosomal_uL13"/>
</dbReference>
<evidence type="ECO:0000256" key="4">
    <source>
        <dbReference type="ARBA" id="ARBA00023128"/>
    </source>
</evidence>
<evidence type="ECO:0000256" key="1">
    <source>
        <dbReference type="ARBA" id="ARBA00004173"/>
    </source>
</evidence>
<dbReference type="HAMAP" id="MF_01366">
    <property type="entry name" value="Ribosomal_uL13"/>
    <property type="match status" value="1"/>
</dbReference>